<evidence type="ECO:0000256" key="4">
    <source>
        <dbReference type="ARBA" id="ARBA00023015"/>
    </source>
</evidence>
<dbReference type="InterPro" id="IPR003593">
    <property type="entry name" value="AAA+_ATPase"/>
</dbReference>
<dbReference type="CDD" id="cd00130">
    <property type="entry name" value="PAS"/>
    <property type="match status" value="1"/>
</dbReference>
<dbReference type="Pfam" id="PF25601">
    <property type="entry name" value="AAA_lid_14"/>
    <property type="match status" value="1"/>
</dbReference>
<dbReference type="Gene3D" id="3.30.450.20">
    <property type="entry name" value="PAS domain"/>
    <property type="match status" value="1"/>
</dbReference>
<dbReference type="SUPFAM" id="SSF55781">
    <property type="entry name" value="GAF domain-like"/>
    <property type="match status" value="1"/>
</dbReference>
<dbReference type="Gene3D" id="3.40.50.300">
    <property type="entry name" value="P-loop containing nucleotide triphosphate hydrolases"/>
    <property type="match status" value="1"/>
</dbReference>
<dbReference type="Proteomes" id="UP000199584">
    <property type="component" value="Unassembled WGS sequence"/>
</dbReference>
<dbReference type="InterPro" id="IPR000014">
    <property type="entry name" value="PAS"/>
</dbReference>
<dbReference type="NCBIfam" id="TIGR00229">
    <property type="entry name" value="sensory_box"/>
    <property type="match status" value="1"/>
</dbReference>
<dbReference type="SUPFAM" id="SSF52540">
    <property type="entry name" value="P-loop containing nucleoside triphosphate hydrolases"/>
    <property type="match status" value="1"/>
</dbReference>
<evidence type="ECO:0000313" key="10">
    <source>
        <dbReference type="EMBL" id="SFQ98012.1"/>
    </source>
</evidence>
<dbReference type="PROSITE" id="PS00675">
    <property type="entry name" value="SIGMA54_INTERACT_1"/>
    <property type="match status" value="1"/>
</dbReference>
<dbReference type="GO" id="GO:0003677">
    <property type="term" value="F:DNA binding"/>
    <property type="evidence" value="ECO:0007669"/>
    <property type="project" value="UniProtKB-KW"/>
</dbReference>
<keyword evidence="3" id="KW-0067">ATP-binding</keyword>
<dbReference type="AlphaFoldDB" id="A0A1I6CY21"/>
<evidence type="ECO:0000256" key="7">
    <source>
        <dbReference type="ARBA" id="ARBA00029500"/>
    </source>
</evidence>
<evidence type="ECO:0000256" key="6">
    <source>
        <dbReference type="ARBA" id="ARBA00023163"/>
    </source>
</evidence>
<keyword evidence="1" id="KW-0547">Nucleotide-binding</keyword>
<dbReference type="RefSeq" id="WP_092481890.1">
    <property type="nucleotide sequence ID" value="NZ_FOYM01000003.1"/>
</dbReference>
<sequence>MSLLMSISHTAQQVAEAISAVLDVETEIIDAEYTIVAGTGKYRGLVGTKDDEAWDTDGDFIYTRVLKTGRTFVIDDPENNIYGPILMGEMGEICCPIKLRDSVIGVLALVAFDEMQKNKLLKKKEQLLNFLHRMAFLLASRVSEVEAYNRLEVTSNKLKIIVESIHQGILAINQQGIITHCNSYAESIIGIQRDFILGRHINQIWPNSPVSEALKTGTGYKEKEELYGTLPHQLHLLVTATPIKVENQTRGVVVSFRNMSDARQLAYDLTDNKIALELDQIIGNSRKIMEVKYQALRVARGNSTILITGESGTGKELFSRAIHYASPRRDKPLVIVNCGAIPETLLESELFGYAEGAFTGARKGGRAGKFELANGGTVFLDEIGDLPLHLQVKLLHVLQRREVERVGSNKPIPVDVRIIAATNKNLESMCTTGEFREDLFYRLNVIPFYIPPLRERKEDIITLMEHFLVKYCNLLGKNITDFSDNVHQAFTVYDWPGNVRELENAIEYAVNMEPGKIITLESIPKKIRNQWLAGDQLPEENNLKDHLDNLEKDLLINKILELSKYNLSKKELAGALGISRATLYRKIKQYGIKL</sequence>
<gene>
    <name evidence="10" type="ORF">SAMN05660706_10330</name>
</gene>
<dbReference type="SUPFAM" id="SSF46689">
    <property type="entry name" value="Homeodomain-like"/>
    <property type="match status" value="1"/>
</dbReference>
<evidence type="ECO:0000256" key="1">
    <source>
        <dbReference type="ARBA" id="ARBA00022741"/>
    </source>
</evidence>
<accession>A0A1I6CY21</accession>
<proteinExistence type="predicted"/>
<dbReference type="InterPro" id="IPR027417">
    <property type="entry name" value="P-loop_NTPase"/>
</dbReference>
<dbReference type="Gene3D" id="1.10.10.60">
    <property type="entry name" value="Homeodomain-like"/>
    <property type="match status" value="1"/>
</dbReference>
<dbReference type="InterPro" id="IPR025662">
    <property type="entry name" value="Sigma_54_int_dom_ATP-bd_1"/>
</dbReference>
<dbReference type="Pfam" id="PF18024">
    <property type="entry name" value="HTH_50"/>
    <property type="match status" value="1"/>
</dbReference>
<dbReference type="GO" id="GO:0006355">
    <property type="term" value="P:regulation of DNA-templated transcription"/>
    <property type="evidence" value="ECO:0007669"/>
    <property type="project" value="InterPro"/>
</dbReference>
<dbReference type="Pfam" id="PF00158">
    <property type="entry name" value="Sigma54_activat"/>
    <property type="match status" value="1"/>
</dbReference>
<dbReference type="PROSITE" id="PS50112">
    <property type="entry name" value="PAS"/>
    <property type="match status" value="1"/>
</dbReference>
<dbReference type="FunFam" id="3.40.50.300:FF:000006">
    <property type="entry name" value="DNA-binding transcriptional regulator NtrC"/>
    <property type="match status" value="1"/>
</dbReference>
<feature type="domain" description="PAS" evidence="9">
    <location>
        <begin position="154"/>
        <end position="199"/>
    </location>
</feature>
<dbReference type="CDD" id="cd00009">
    <property type="entry name" value="AAA"/>
    <property type="match status" value="1"/>
</dbReference>
<evidence type="ECO:0000256" key="5">
    <source>
        <dbReference type="ARBA" id="ARBA00023125"/>
    </source>
</evidence>
<dbReference type="STRING" id="39060.SAMN05660706_10330"/>
<protein>
    <recommendedName>
        <fullName evidence="7">HTH-type transcriptional regulatory protein TyrR</fullName>
    </recommendedName>
</protein>
<dbReference type="InterPro" id="IPR030828">
    <property type="entry name" value="HTH_TyrR"/>
</dbReference>
<dbReference type="Gene3D" id="1.10.8.60">
    <property type="match status" value="1"/>
</dbReference>
<reference evidence="11" key="1">
    <citation type="submission" date="2016-10" db="EMBL/GenBank/DDBJ databases">
        <authorList>
            <person name="Varghese N."/>
            <person name="Submissions S."/>
        </authorList>
    </citation>
    <scope>NUCLEOTIDE SEQUENCE [LARGE SCALE GENOMIC DNA]</scope>
    <source>
        <strain evidence="11">DSM 3669</strain>
    </source>
</reference>
<keyword evidence="4" id="KW-0805">Transcription regulation</keyword>
<evidence type="ECO:0000259" key="9">
    <source>
        <dbReference type="PROSITE" id="PS50112"/>
    </source>
</evidence>
<dbReference type="PROSITE" id="PS00688">
    <property type="entry name" value="SIGMA54_INTERACT_3"/>
    <property type="match status" value="1"/>
</dbReference>
<dbReference type="SMART" id="SM00091">
    <property type="entry name" value="PAS"/>
    <property type="match status" value="1"/>
</dbReference>
<evidence type="ECO:0000256" key="3">
    <source>
        <dbReference type="ARBA" id="ARBA00022840"/>
    </source>
</evidence>
<dbReference type="InterPro" id="IPR035965">
    <property type="entry name" value="PAS-like_dom_sf"/>
</dbReference>
<evidence type="ECO:0000256" key="2">
    <source>
        <dbReference type="ARBA" id="ARBA00022797"/>
    </source>
</evidence>
<name>A0A1I6CY21_9FIRM</name>
<dbReference type="PROSITE" id="PS50045">
    <property type="entry name" value="SIGMA54_INTERACT_4"/>
    <property type="match status" value="1"/>
</dbReference>
<dbReference type="PROSITE" id="PS00676">
    <property type="entry name" value="SIGMA54_INTERACT_2"/>
    <property type="match status" value="1"/>
</dbReference>
<dbReference type="PANTHER" id="PTHR32071">
    <property type="entry name" value="TRANSCRIPTIONAL REGULATORY PROTEIN"/>
    <property type="match status" value="1"/>
</dbReference>
<dbReference type="PANTHER" id="PTHR32071:SF57">
    <property type="entry name" value="C4-DICARBOXYLATE TRANSPORT TRANSCRIPTIONAL REGULATORY PROTEIN DCTD"/>
    <property type="match status" value="1"/>
</dbReference>
<dbReference type="EMBL" id="FOYM01000003">
    <property type="protein sequence ID" value="SFQ98012.1"/>
    <property type="molecule type" value="Genomic_DNA"/>
</dbReference>
<keyword evidence="11" id="KW-1185">Reference proteome</keyword>
<keyword evidence="2" id="KW-0058">Aromatic hydrocarbons catabolism</keyword>
<feature type="domain" description="Sigma-54 factor interaction" evidence="8">
    <location>
        <begin position="281"/>
        <end position="511"/>
    </location>
</feature>
<dbReference type="InterPro" id="IPR058031">
    <property type="entry name" value="AAA_lid_NorR"/>
</dbReference>
<dbReference type="InterPro" id="IPR002078">
    <property type="entry name" value="Sigma_54_int"/>
</dbReference>
<dbReference type="Pfam" id="PF13426">
    <property type="entry name" value="PAS_9"/>
    <property type="match status" value="1"/>
</dbReference>
<dbReference type="GO" id="GO:0005524">
    <property type="term" value="F:ATP binding"/>
    <property type="evidence" value="ECO:0007669"/>
    <property type="project" value="UniProtKB-KW"/>
</dbReference>
<dbReference type="SUPFAM" id="SSF55785">
    <property type="entry name" value="PYP-like sensor domain (PAS domain)"/>
    <property type="match status" value="1"/>
</dbReference>
<keyword evidence="5" id="KW-0238">DNA-binding</keyword>
<dbReference type="SMART" id="SM00382">
    <property type="entry name" value="AAA"/>
    <property type="match status" value="1"/>
</dbReference>
<dbReference type="OrthoDB" id="9803970at2"/>
<evidence type="ECO:0000313" key="11">
    <source>
        <dbReference type="Proteomes" id="UP000199584"/>
    </source>
</evidence>
<dbReference type="InterPro" id="IPR025944">
    <property type="entry name" value="Sigma_54_int_dom_CS"/>
</dbReference>
<dbReference type="InterPro" id="IPR009057">
    <property type="entry name" value="Homeodomain-like_sf"/>
</dbReference>
<evidence type="ECO:0000259" key="8">
    <source>
        <dbReference type="PROSITE" id="PS50045"/>
    </source>
</evidence>
<organism evidence="10 11">
    <name type="scientific">Desulfoscipio geothermicus DSM 3669</name>
    <dbReference type="NCBI Taxonomy" id="1121426"/>
    <lineage>
        <taxon>Bacteria</taxon>
        <taxon>Bacillati</taxon>
        <taxon>Bacillota</taxon>
        <taxon>Clostridia</taxon>
        <taxon>Eubacteriales</taxon>
        <taxon>Desulfallaceae</taxon>
        <taxon>Desulfoscipio</taxon>
    </lineage>
</organism>
<dbReference type="InterPro" id="IPR025943">
    <property type="entry name" value="Sigma_54_int_dom_ATP-bd_2"/>
</dbReference>
<keyword evidence="6" id="KW-0804">Transcription</keyword>